<feature type="domain" description="Flavodoxin-like" evidence="1">
    <location>
        <begin position="3"/>
        <end position="159"/>
    </location>
</feature>
<dbReference type="PANTHER" id="PTHR39201:SF1">
    <property type="entry name" value="FLAVODOXIN-LIKE DOMAIN-CONTAINING PROTEIN"/>
    <property type="match status" value="1"/>
</dbReference>
<dbReference type="InterPro" id="IPR029039">
    <property type="entry name" value="Flavoprotein-like_sf"/>
</dbReference>
<dbReference type="PANTHER" id="PTHR39201">
    <property type="entry name" value="EXPORTED PROTEIN-RELATED"/>
    <property type="match status" value="1"/>
</dbReference>
<dbReference type="Proteomes" id="UP000573963">
    <property type="component" value="Unassembled WGS sequence"/>
</dbReference>
<dbReference type="SUPFAM" id="SSF52218">
    <property type="entry name" value="Flavoproteins"/>
    <property type="match status" value="1"/>
</dbReference>
<name>A0AA44DNP4_PARBF</name>
<dbReference type="PROSITE" id="PS50902">
    <property type="entry name" value="FLAVODOXIN_LIKE"/>
    <property type="match status" value="1"/>
</dbReference>
<comment type="caution">
    <text evidence="2">The sequence shown here is derived from an EMBL/GenBank/DDBJ whole genome shotgun (WGS) entry which is preliminary data.</text>
</comment>
<dbReference type="GO" id="GO:0016651">
    <property type="term" value="F:oxidoreductase activity, acting on NAD(P)H"/>
    <property type="evidence" value="ECO:0007669"/>
    <property type="project" value="UniProtKB-ARBA"/>
</dbReference>
<evidence type="ECO:0000259" key="1">
    <source>
        <dbReference type="PROSITE" id="PS50902"/>
    </source>
</evidence>
<sequence>MKNLVVYYSLEGNTKLIAEFIAKEIGADIIELKPKKEFPSSGFRKYVWGGKSVIFKQKPELMNKETDISKYDNIFLGTPVWAGTYAAPFNTFLDISTINNKNIALFACHGGGGSEKCFANFKKELSENIFIGDLELVDPLKKETDSSLDKVKKWLQTLNI</sequence>
<accession>A0AA44DNP4</accession>
<organism evidence="2 3">
    <name type="scientific">Paraclostridium bifermentans</name>
    <name type="common">Clostridium bifermentans</name>
    <dbReference type="NCBI Taxonomy" id="1490"/>
    <lineage>
        <taxon>Bacteria</taxon>
        <taxon>Bacillati</taxon>
        <taxon>Bacillota</taxon>
        <taxon>Clostridia</taxon>
        <taxon>Peptostreptococcales</taxon>
        <taxon>Peptostreptococcaceae</taxon>
        <taxon>Paraclostridium</taxon>
    </lineage>
</organism>
<reference evidence="2 3" key="1">
    <citation type="submission" date="2020-04" db="EMBL/GenBank/DDBJ databases">
        <authorList>
            <person name="Hitch T.C.A."/>
            <person name="Wylensek D."/>
            <person name="Clavel T."/>
        </authorList>
    </citation>
    <scope>NUCLEOTIDE SEQUENCE [LARGE SCALE GENOMIC DNA]</scope>
    <source>
        <strain evidence="2 3">Med78_4-601-WT-2</strain>
    </source>
</reference>
<dbReference type="AlphaFoldDB" id="A0AA44DNP4"/>
<evidence type="ECO:0000313" key="2">
    <source>
        <dbReference type="EMBL" id="NME11026.1"/>
    </source>
</evidence>
<dbReference type="GO" id="GO:0010181">
    <property type="term" value="F:FMN binding"/>
    <property type="evidence" value="ECO:0007669"/>
    <property type="project" value="InterPro"/>
</dbReference>
<dbReference type="PROSITE" id="PS00201">
    <property type="entry name" value="FLAVODOXIN"/>
    <property type="match status" value="1"/>
</dbReference>
<dbReference type="Gene3D" id="3.40.50.360">
    <property type="match status" value="1"/>
</dbReference>
<dbReference type="Pfam" id="PF12682">
    <property type="entry name" value="Flavodoxin_4"/>
    <property type="match status" value="1"/>
</dbReference>
<proteinExistence type="predicted"/>
<dbReference type="InterPro" id="IPR001226">
    <property type="entry name" value="Flavodoxin_CS"/>
</dbReference>
<gene>
    <name evidence="2" type="ORF">HF875_15950</name>
</gene>
<protein>
    <submittedName>
        <fullName evidence="2">Flavodoxin</fullName>
    </submittedName>
</protein>
<dbReference type="RefSeq" id="WP_168932730.1">
    <property type="nucleotide sequence ID" value="NZ_JABAFD010000015.1"/>
</dbReference>
<evidence type="ECO:0000313" key="3">
    <source>
        <dbReference type="Proteomes" id="UP000573963"/>
    </source>
</evidence>
<dbReference type="GO" id="GO:0009055">
    <property type="term" value="F:electron transfer activity"/>
    <property type="evidence" value="ECO:0007669"/>
    <property type="project" value="InterPro"/>
</dbReference>
<dbReference type="EMBL" id="JABAFD010000015">
    <property type="protein sequence ID" value="NME11026.1"/>
    <property type="molecule type" value="Genomic_DNA"/>
</dbReference>
<dbReference type="InterPro" id="IPR008254">
    <property type="entry name" value="Flavodoxin/NO_synth"/>
</dbReference>